<reference evidence="1" key="1">
    <citation type="journal article" date="2020" name="Stud. Mycol.">
        <title>101 Dothideomycetes genomes: a test case for predicting lifestyles and emergence of pathogens.</title>
        <authorList>
            <person name="Haridas S."/>
            <person name="Albert R."/>
            <person name="Binder M."/>
            <person name="Bloem J."/>
            <person name="Labutti K."/>
            <person name="Salamov A."/>
            <person name="Andreopoulos B."/>
            <person name="Baker S."/>
            <person name="Barry K."/>
            <person name="Bills G."/>
            <person name="Bluhm B."/>
            <person name="Cannon C."/>
            <person name="Castanera R."/>
            <person name="Culley D."/>
            <person name="Daum C."/>
            <person name="Ezra D."/>
            <person name="Gonzalez J."/>
            <person name="Henrissat B."/>
            <person name="Kuo A."/>
            <person name="Liang C."/>
            <person name="Lipzen A."/>
            <person name="Lutzoni F."/>
            <person name="Magnuson J."/>
            <person name="Mondo S."/>
            <person name="Nolan M."/>
            <person name="Ohm R."/>
            <person name="Pangilinan J."/>
            <person name="Park H.-J."/>
            <person name="Ramirez L."/>
            <person name="Alfaro M."/>
            <person name="Sun H."/>
            <person name="Tritt A."/>
            <person name="Yoshinaga Y."/>
            <person name="Zwiers L.-H."/>
            <person name="Turgeon B."/>
            <person name="Goodwin S."/>
            <person name="Spatafora J."/>
            <person name="Crous P."/>
            <person name="Grigoriev I."/>
        </authorList>
    </citation>
    <scope>NUCLEOTIDE SEQUENCE</scope>
    <source>
        <strain evidence="1">CBS 525.71</strain>
    </source>
</reference>
<evidence type="ECO:0000313" key="1">
    <source>
        <dbReference type="EMBL" id="KAF2630791.1"/>
    </source>
</evidence>
<proteinExistence type="predicted"/>
<accession>A0ACB6S9J9</accession>
<protein>
    <submittedName>
        <fullName evidence="1">Uncharacterized protein</fullName>
    </submittedName>
</protein>
<sequence>MSSNRGAPQLSWPEVSKWILSRNSSIIRRAGMRPGNPRLGDLAKSWGDPAVPRWCRDAACVGRSNLCLRLNAATQIIRQRLKNELQHSVRLWKFLHAGDRRRLLRCCHITPVAEDSVSLKIFMPQQRARGAQMRPSNKLLLRADVVRPDSRVPIARVVGPVRGG</sequence>
<dbReference type="EMBL" id="MU006706">
    <property type="protein sequence ID" value="KAF2630791.1"/>
    <property type="molecule type" value="Genomic_DNA"/>
</dbReference>
<comment type="caution">
    <text evidence="1">The sequence shown here is derived from an EMBL/GenBank/DDBJ whole genome shotgun (WGS) entry which is preliminary data.</text>
</comment>
<name>A0ACB6S9J9_9PLEO</name>
<keyword evidence="2" id="KW-1185">Reference proteome</keyword>
<evidence type="ECO:0000313" key="2">
    <source>
        <dbReference type="Proteomes" id="UP000799754"/>
    </source>
</evidence>
<organism evidence="1 2">
    <name type="scientific">Macroventuria anomochaeta</name>
    <dbReference type="NCBI Taxonomy" id="301207"/>
    <lineage>
        <taxon>Eukaryota</taxon>
        <taxon>Fungi</taxon>
        <taxon>Dikarya</taxon>
        <taxon>Ascomycota</taxon>
        <taxon>Pezizomycotina</taxon>
        <taxon>Dothideomycetes</taxon>
        <taxon>Pleosporomycetidae</taxon>
        <taxon>Pleosporales</taxon>
        <taxon>Pleosporineae</taxon>
        <taxon>Didymellaceae</taxon>
        <taxon>Macroventuria</taxon>
    </lineage>
</organism>
<gene>
    <name evidence="1" type="ORF">BU25DRAFT_248019</name>
</gene>
<dbReference type="Proteomes" id="UP000799754">
    <property type="component" value="Unassembled WGS sequence"/>
</dbReference>